<sequence length="69" mass="7555">MRQINPRTGIIQYKSGSVTRGNIHFGAVYPNLKGVMLGMVICVTILTLTAEGYLTNGKIFPDVVKCLLE</sequence>
<dbReference type="Proteomes" id="UP000001726">
    <property type="component" value="Chromosome"/>
</dbReference>
<evidence type="ECO:0000313" key="2">
    <source>
        <dbReference type="EMBL" id="CAO96606.1"/>
    </source>
</evidence>
<keyword evidence="3" id="KW-1185">Reference proteome</keyword>
<keyword evidence="1" id="KW-0812">Transmembrane</keyword>
<dbReference type="STRING" id="465817.ETA_15600"/>
<organism evidence="2 3">
    <name type="scientific">Erwinia tasmaniensis (strain DSM 17950 / CFBP 7177 / CIP 109463 / NCPPB 4357 / Et1/99)</name>
    <dbReference type="NCBI Taxonomy" id="465817"/>
    <lineage>
        <taxon>Bacteria</taxon>
        <taxon>Pseudomonadati</taxon>
        <taxon>Pseudomonadota</taxon>
        <taxon>Gammaproteobacteria</taxon>
        <taxon>Enterobacterales</taxon>
        <taxon>Erwiniaceae</taxon>
        <taxon>Erwinia</taxon>
    </lineage>
</organism>
<feature type="transmembrane region" description="Helical" evidence="1">
    <location>
        <begin position="35"/>
        <end position="54"/>
    </location>
</feature>
<keyword evidence="1" id="KW-0472">Membrane</keyword>
<keyword evidence="1" id="KW-1133">Transmembrane helix</keyword>
<dbReference type="AlphaFoldDB" id="B2VJ35"/>
<accession>B2VJ35</accession>
<reference evidence="2 3" key="1">
    <citation type="journal article" date="2008" name="Environ. Microbiol.">
        <title>The genome of Erwinia tasmaniensis strain Et1/99, a non-pathogenic bacterium in the genus Erwinia.</title>
        <authorList>
            <person name="Kube M."/>
            <person name="Migdoll A.M."/>
            <person name="Mueller I."/>
            <person name="Kuhl H."/>
            <person name="Beck A."/>
            <person name="Reinhardt R."/>
            <person name="Geider K."/>
        </authorList>
    </citation>
    <scope>NUCLEOTIDE SEQUENCE [LARGE SCALE GENOMIC DNA]</scope>
    <source>
        <strain evidence="3">DSM 17950 / CFBP 7177 / CIP 109463 / NCPPB 4357 / Et1/99</strain>
    </source>
</reference>
<dbReference type="KEGG" id="eta:ETA_15600"/>
<evidence type="ECO:0000256" key="1">
    <source>
        <dbReference type="SAM" id="Phobius"/>
    </source>
</evidence>
<dbReference type="HOGENOM" id="CLU_2769516_0_0_6"/>
<proteinExistence type="predicted"/>
<evidence type="ECO:0000313" key="3">
    <source>
        <dbReference type="Proteomes" id="UP000001726"/>
    </source>
</evidence>
<dbReference type="EMBL" id="CU468135">
    <property type="protein sequence ID" value="CAO96606.1"/>
    <property type="molecule type" value="Genomic_DNA"/>
</dbReference>
<protein>
    <submittedName>
        <fullName evidence="2">Uncharacterized protein</fullName>
    </submittedName>
</protein>
<name>B2VJ35_ERWT9</name>
<gene>
    <name evidence="2" type="ordered locus">ETA_15600</name>
</gene>